<proteinExistence type="predicted"/>
<accession>A0A2G8RRA6</accession>
<keyword evidence="3" id="KW-1185">Reference proteome</keyword>
<name>A0A2G8RRA6_9APHY</name>
<feature type="compositionally biased region" description="Polar residues" evidence="1">
    <location>
        <begin position="1"/>
        <end position="10"/>
    </location>
</feature>
<protein>
    <submittedName>
        <fullName evidence="2">Uncharacterized protein</fullName>
    </submittedName>
</protein>
<dbReference type="EMBL" id="AYKW01000067">
    <property type="protein sequence ID" value="PIL24046.1"/>
    <property type="molecule type" value="Genomic_DNA"/>
</dbReference>
<comment type="caution">
    <text evidence="2">The sequence shown here is derived from an EMBL/GenBank/DDBJ whole genome shotgun (WGS) entry which is preliminary data.</text>
</comment>
<dbReference type="OrthoDB" id="3365439at2759"/>
<feature type="compositionally biased region" description="Low complexity" evidence="1">
    <location>
        <begin position="85"/>
        <end position="98"/>
    </location>
</feature>
<dbReference type="AlphaFoldDB" id="A0A2G8RRA6"/>
<dbReference type="STRING" id="1077348.A0A2G8RRA6"/>
<reference evidence="2 3" key="1">
    <citation type="journal article" date="2015" name="Sci. Rep.">
        <title>Chromosome-level genome map provides insights into diverse defense mechanisms in the medicinal fungus Ganoderma sinense.</title>
        <authorList>
            <person name="Zhu Y."/>
            <person name="Xu J."/>
            <person name="Sun C."/>
            <person name="Zhou S."/>
            <person name="Xu H."/>
            <person name="Nelson D.R."/>
            <person name="Qian J."/>
            <person name="Song J."/>
            <person name="Luo H."/>
            <person name="Xiang L."/>
            <person name="Li Y."/>
            <person name="Xu Z."/>
            <person name="Ji A."/>
            <person name="Wang L."/>
            <person name="Lu S."/>
            <person name="Hayward A."/>
            <person name="Sun W."/>
            <person name="Li X."/>
            <person name="Schwartz D.C."/>
            <person name="Wang Y."/>
            <person name="Chen S."/>
        </authorList>
    </citation>
    <scope>NUCLEOTIDE SEQUENCE [LARGE SCALE GENOMIC DNA]</scope>
    <source>
        <strain evidence="2 3">ZZ0214-1</strain>
    </source>
</reference>
<dbReference type="Proteomes" id="UP000230002">
    <property type="component" value="Unassembled WGS sequence"/>
</dbReference>
<gene>
    <name evidence="2" type="ORF">GSI_13797</name>
</gene>
<feature type="compositionally biased region" description="Acidic residues" evidence="1">
    <location>
        <begin position="104"/>
        <end position="115"/>
    </location>
</feature>
<sequence length="195" mass="21211">MSSPSSQQNLRLKRKKPPTFQHLPAQRAKKLKRSWVEVQKIKSKWKAQKRKEGLVASRHQSERRAHEPNNRGSGEDPEDEENERASGSSDGSLGGAASEKNGDEVESEESSEDEGPGTPHAHAKSASSKRPNPPKNARNRPQESSSTEEPRLLEAGVGGADTTSGEEEEAEVVNPGVGVGFNEAVTVANRIWVFV</sequence>
<evidence type="ECO:0000256" key="1">
    <source>
        <dbReference type="SAM" id="MobiDB-lite"/>
    </source>
</evidence>
<evidence type="ECO:0000313" key="3">
    <source>
        <dbReference type="Proteomes" id="UP000230002"/>
    </source>
</evidence>
<organism evidence="2 3">
    <name type="scientific">Ganoderma sinense ZZ0214-1</name>
    <dbReference type="NCBI Taxonomy" id="1077348"/>
    <lineage>
        <taxon>Eukaryota</taxon>
        <taxon>Fungi</taxon>
        <taxon>Dikarya</taxon>
        <taxon>Basidiomycota</taxon>
        <taxon>Agaricomycotina</taxon>
        <taxon>Agaricomycetes</taxon>
        <taxon>Polyporales</taxon>
        <taxon>Polyporaceae</taxon>
        <taxon>Ganoderma</taxon>
    </lineage>
</organism>
<feature type="region of interest" description="Disordered" evidence="1">
    <location>
        <begin position="1"/>
        <end position="178"/>
    </location>
</feature>
<feature type="compositionally biased region" description="Basic and acidic residues" evidence="1">
    <location>
        <begin position="59"/>
        <end position="69"/>
    </location>
</feature>
<evidence type="ECO:0000313" key="2">
    <source>
        <dbReference type="EMBL" id="PIL24046.1"/>
    </source>
</evidence>